<comment type="caution">
    <text evidence="10">The sequence shown here is derived from an EMBL/GenBank/DDBJ whole genome shotgun (WGS) entry which is preliminary data.</text>
</comment>
<dbReference type="Gene3D" id="3.40.1380.10">
    <property type="match status" value="1"/>
</dbReference>
<evidence type="ECO:0008006" key="12">
    <source>
        <dbReference type="Google" id="ProtNLM"/>
    </source>
</evidence>
<keyword evidence="4" id="KW-0375">Hydrogen ion transport</keyword>
<organism evidence="10 11">
    <name type="scientific">Mycoplasma tauri</name>
    <dbReference type="NCBI Taxonomy" id="547987"/>
    <lineage>
        <taxon>Bacteria</taxon>
        <taxon>Bacillati</taxon>
        <taxon>Mycoplasmatota</taxon>
        <taxon>Mollicutes</taxon>
        <taxon>Mycoplasmataceae</taxon>
        <taxon>Mycoplasma</taxon>
    </lineage>
</organism>
<evidence type="ECO:0000256" key="9">
    <source>
        <dbReference type="SAM" id="Coils"/>
    </source>
</evidence>
<evidence type="ECO:0000256" key="4">
    <source>
        <dbReference type="ARBA" id="ARBA00022781"/>
    </source>
</evidence>
<keyword evidence="5" id="KW-0406">Ion transport</keyword>
<keyword evidence="3" id="KW-0813">Transport</keyword>
<evidence type="ECO:0000256" key="1">
    <source>
        <dbReference type="ARBA" id="ARBA00004170"/>
    </source>
</evidence>
<evidence type="ECO:0000256" key="8">
    <source>
        <dbReference type="ARBA" id="ARBA00023310"/>
    </source>
</evidence>
<dbReference type="GO" id="GO:0046933">
    <property type="term" value="F:proton-transporting ATP synthase activity, rotational mechanism"/>
    <property type="evidence" value="ECO:0007669"/>
    <property type="project" value="InterPro"/>
</dbReference>
<proteinExistence type="inferred from homology"/>
<protein>
    <recommendedName>
        <fullName evidence="12">F0F1 ATP synthase subunit gamma</fullName>
    </recommendedName>
</protein>
<evidence type="ECO:0000256" key="5">
    <source>
        <dbReference type="ARBA" id="ARBA00023065"/>
    </source>
</evidence>
<dbReference type="Proteomes" id="UP000772186">
    <property type="component" value="Unassembled WGS sequence"/>
</dbReference>
<reference evidence="10 11" key="1">
    <citation type="submission" date="2021-09" db="EMBL/GenBank/DDBJ databases">
        <title>WGS of Mycoplasma sp. Zaradi2 strains.</title>
        <authorList>
            <person name="Spergser J."/>
        </authorList>
    </citation>
    <scope>NUCLEOTIDE SEQUENCE [LARGE SCALE GENOMIC DNA]</scope>
    <source>
        <strain evidence="10 11">1331</strain>
    </source>
</reference>
<dbReference type="NCBIfam" id="NF045933">
    <property type="entry name" value="MSC_0622_gamma"/>
    <property type="match status" value="1"/>
</dbReference>
<sequence length="299" mass="35345">MDFRKLEEKLNNFKKIETKTNTDKNILLIEMIKQNKLLNFYVNNSIYSQNILLAIKNEYQITNSLIDKNSSWSSSLFKKLTNWFINSRELWIYVTEEQKFSTDSYSRYEENILKSINKKTADFITIGKRANKFCLDNKLNIIKSYSENQKTDDLSWELTQIVKILFSQNNYEKLLFVINSNKNVNGNFTILPISNFNISNLIDNKEKQKNINIKKFKIYPNINDFINIKIDSFIENSIHSLLVESSFYKAKVGLVRMNKISNELEEEMKKINKKINRIKREIEIEEIVLLTSKNNGIIK</sequence>
<dbReference type="SUPFAM" id="SSF52943">
    <property type="entry name" value="ATP synthase (F1-ATPase), gamma subunit"/>
    <property type="match status" value="1"/>
</dbReference>
<keyword evidence="8" id="KW-0066">ATP synthesis</keyword>
<accession>A0A953NES2</accession>
<comment type="similarity">
    <text evidence="2">Belongs to the ATPase gamma chain family.</text>
</comment>
<dbReference type="InterPro" id="IPR035968">
    <property type="entry name" value="ATP_synth_F1_ATPase_gsu"/>
</dbReference>
<evidence type="ECO:0000313" key="11">
    <source>
        <dbReference type="Proteomes" id="UP000772186"/>
    </source>
</evidence>
<comment type="subcellular location">
    <subcellularLocation>
        <location evidence="1">Membrane</location>
        <topology evidence="1">Peripheral membrane protein</topology>
    </subcellularLocation>
</comment>
<feature type="coiled-coil region" evidence="9">
    <location>
        <begin position="254"/>
        <end position="288"/>
    </location>
</feature>
<dbReference type="RefSeq" id="WP_223644923.1">
    <property type="nucleotide sequence ID" value="NZ_JAIQBY010000042.1"/>
</dbReference>
<keyword evidence="7" id="KW-0139">CF(1)</keyword>
<dbReference type="EMBL" id="JAIQBY010000042">
    <property type="protein sequence ID" value="MBZ4195667.1"/>
    <property type="molecule type" value="Genomic_DNA"/>
</dbReference>
<keyword evidence="11" id="KW-1185">Reference proteome</keyword>
<dbReference type="AlphaFoldDB" id="A0A953NES2"/>
<evidence type="ECO:0000256" key="6">
    <source>
        <dbReference type="ARBA" id="ARBA00023136"/>
    </source>
</evidence>
<evidence type="ECO:0000256" key="2">
    <source>
        <dbReference type="ARBA" id="ARBA00007681"/>
    </source>
</evidence>
<evidence type="ECO:0000256" key="7">
    <source>
        <dbReference type="ARBA" id="ARBA00023196"/>
    </source>
</evidence>
<keyword evidence="9" id="KW-0175">Coiled coil</keyword>
<gene>
    <name evidence="10" type="ORF">LAD73_02995</name>
</gene>
<keyword evidence="6" id="KW-0472">Membrane</keyword>
<dbReference type="GO" id="GO:0045259">
    <property type="term" value="C:proton-transporting ATP synthase complex"/>
    <property type="evidence" value="ECO:0007669"/>
    <property type="project" value="UniProtKB-KW"/>
</dbReference>
<evidence type="ECO:0000256" key="3">
    <source>
        <dbReference type="ARBA" id="ARBA00022448"/>
    </source>
</evidence>
<evidence type="ECO:0000313" key="10">
    <source>
        <dbReference type="EMBL" id="MBZ4195667.1"/>
    </source>
</evidence>
<name>A0A953NES2_9MOLU</name>